<feature type="compositionally biased region" description="Basic and acidic residues" evidence="10">
    <location>
        <begin position="1531"/>
        <end position="1546"/>
    </location>
</feature>
<dbReference type="EMBL" id="MN687854">
    <property type="protein sequence ID" value="QJC59229.1"/>
    <property type="molecule type" value="Genomic_DNA"/>
</dbReference>
<dbReference type="Pfam" id="PF05758">
    <property type="entry name" value="Ycf1"/>
    <property type="match status" value="2"/>
</dbReference>
<protein>
    <recommendedName>
        <fullName evidence="4 9">Protein TIC 214</fullName>
    </recommendedName>
    <alternativeName>
        <fullName evidence="8 9">Translocon at the inner envelope membrane of chloroplasts 214</fullName>
    </alternativeName>
</protein>
<proteinExistence type="inferred from homology"/>
<feature type="region of interest" description="Disordered" evidence="10">
    <location>
        <begin position="251"/>
        <end position="294"/>
    </location>
</feature>
<evidence type="ECO:0000313" key="11">
    <source>
        <dbReference type="EMBL" id="QJC59229.1"/>
    </source>
</evidence>
<feature type="region of interest" description="Disordered" evidence="10">
    <location>
        <begin position="1531"/>
        <end position="1550"/>
    </location>
</feature>
<evidence type="ECO:0000256" key="8">
    <source>
        <dbReference type="ARBA" id="ARBA00029978"/>
    </source>
</evidence>
<comment type="subcellular location">
    <subcellularLocation>
        <location evidence="1">Plastid membrane</location>
        <topology evidence="1">Multi-pass membrane protein</topology>
    </subcellularLocation>
    <subcellularLocation>
        <location evidence="9">Plastid</location>
        <location evidence="9">Chloroplast inner membrane</location>
    </subcellularLocation>
</comment>
<evidence type="ECO:0000256" key="3">
    <source>
        <dbReference type="ARBA" id="ARBA00011510"/>
    </source>
</evidence>
<keyword evidence="9" id="KW-0472">Membrane</keyword>
<dbReference type="RefSeq" id="YP_009828991.1">
    <property type="nucleotide sequence ID" value="NC_048520.1"/>
</dbReference>
<comment type="function">
    <text evidence="9">Involved in protein precursor import into chloroplasts. May be part of an intermediate translocation complex acting as a protein-conducting channel at the inner envelope.</text>
</comment>
<keyword evidence="9" id="KW-1001">Plastid inner membrane</keyword>
<evidence type="ECO:0000256" key="6">
    <source>
        <dbReference type="ARBA" id="ARBA00022927"/>
    </source>
</evidence>
<evidence type="ECO:0000256" key="5">
    <source>
        <dbReference type="ARBA" id="ARBA00022692"/>
    </source>
</evidence>
<evidence type="ECO:0000256" key="10">
    <source>
        <dbReference type="SAM" id="MobiDB-lite"/>
    </source>
</evidence>
<comment type="subunit">
    <text evidence="3 9">Part of the Tic complex.</text>
</comment>
<keyword evidence="6 9" id="KW-0653">Protein transport</keyword>
<accession>A0A6M3QSR7</accession>
<evidence type="ECO:0000256" key="4">
    <source>
        <dbReference type="ARBA" id="ARBA00016640"/>
    </source>
</evidence>
<dbReference type="PANTHER" id="PTHR33163">
    <property type="entry name" value="PROTEIN TIC 214-RELATED"/>
    <property type="match status" value="1"/>
</dbReference>
<name>A0A6M3QSR7_9ERIC</name>
<dbReference type="GeneID" id="55292887"/>
<dbReference type="GO" id="GO:0015031">
    <property type="term" value="P:protein transport"/>
    <property type="evidence" value="ECO:0007669"/>
    <property type="project" value="UniProtKB-KW"/>
</dbReference>
<geneLocation type="chloroplast" evidence="11"/>
<evidence type="ECO:0000256" key="7">
    <source>
        <dbReference type="ARBA" id="ARBA00022989"/>
    </source>
</evidence>
<dbReference type="PANTHER" id="PTHR33163:SF40">
    <property type="entry name" value="PROTEIN TIC 214"/>
    <property type="match status" value="1"/>
</dbReference>
<keyword evidence="9" id="KW-0813">Transport</keyword>
<evidence type="ECO:0000256" key="9">
    <source>
        <dbReference type="RuleBase" id="RU364085"/>
    </source>
</evidence>
<feature type="compositionally biased region" description="Basic and acidic residues" evidence="10">
    <location>
        <begin position="251"/>
        <end position="261"/>
    </location>
</feature>
<keyword evidence="9 11" id="KW-0934">Plastid</keyword>
<gene>
    <name evidence="11" type="primary">ycf1</name>
    <name evidence="9" type="synonym">TIC214</name>
</gene>
<keyword evidence="9 11" id="KW-0150">Chloroplast</keyword>
<keyword evidence="5 9" id="KW-0812">Transmembrane</keyword>
<feature type="transmembrane region" description="Helical" evidence="9">
    <location>
        <begin position="167"/>
        <end position="195"/>
    </location>
</feature>
<evidence type="ECO:0000256" key="2">
    <source>
        <dbReference type="ARBA" id="ARBA00009956"/>
    </source>
</evidence>
<feature type="transmembrane region" description="Helical" evidence="9">
    <location>
        <begin position="127"/>
        <end position="147"/>
    </location>
</feature>
<evidence type="ECO:0000256" key="1">
    <source>
        <dbReference type="ARBA" id="ARBA00004446"/>
    </source>
</evidence>
<feature type="transmembrane region" description="Helical" evidence="9">
    <location>
        <begin position="31"/>
        <end position="49"/>
    </location>
</feature>
<feature type="transmembrane region" description="Helical" evidence="9">
    <location>
        <begin position="61"/>
        <end position="81"/>
    </location>
</feature>
<comment type="similarity">
    <text evidence="2 9">Belongs to the TIC214 family.</text>
</comment>
<reference evidence="11" key="1">
    <citation type="journal article" date="2020" name="Mitochondrial DNA Part B Resour">
        <title>The complete chloroplast genome sequence of horticultural plant, Impatiens hawkeri (Sect. Balsaminacea, Impatiens).</title>
        <authorList>
            <person name="Luo C."/>
            <person name="Huang W."/>
            <person name="Li Y."/>
            <person name="Feng Z."/>
            <person name="Zhu J."/>
            <person name="Liu Y."/>
            <person name="Tong Z."/>
            <person name="Liang Y."/>
            <person name="Huang H."/>
            <person name="Huang M."/>
        </authorList>
    </citation>
    <scope>NUCLEOTIDE SEQUENCE</scope>
</reference>
<organism evidence="11">
    <name type="scientific">Impatiens hawkeri</name>
    <dbReference type="NCBI Taxonomy" id="127127"/>
    <lineage>
        <taxon>Eukaryota</taxon>
        <taxon>Viridiplantae</taxon>
        <taxon>Streptophyta</taxon>
        <taxon>Embryophyta</taxon>
        <taxon>Tracheophyta</taxon>
        <taxon>Spermatophyta</taxon>
        <taxon>Magnoliopsida</taxon>
        <taxon>eudicotyledons</taxon>
        <taxon>Gunneridae</taxon>
        <taxon>Pentapetalae</taxon>
        <taxon>asterids</taxon>
        <taxon>Ericales</taxon>
        <taxon>Balsaminaceae</taxon>
        <taxon>Impatiens</taxon>
    </lineage>
</organism>
<keyword evidence="7 9" id="KW-1133">Transmembrane helix</keyword>
<feature type="transmembrane region" description="Helical" evidence="9">
    <location>
        <begin position="87"/>
        <end position="107"/>
    </location>
</feature>
<dbReference type="GO" id="GO:0009706">
    <property type="term" value="C:chloroplast inner membrane"/>
    <property type="evidence" value="ECO:0007669"/>
    <property type="project" value="UniProtKB-SubCell"/>
</dbReference>
<sequence length="1835" mass="221058">MILKSFLLGNLVSLCMKIINSVVVVGLYYGFLTTFSIGPSYLFLLRAQVMEGGEKGTQKKVSAATGFITGQLMMFISIYYAPLHLALGRPHTITVLALPYLLFHFFWNNHKHFFDYGSTTINSMRNLSIQCVFLNNLIFQLFNHFILPSSMLARLVNIYMFRCNNKMLFVTSSFVGCLIGPILFMKWVGLVLVWIRQNHSIRSNLLIRSNKYLVSELRNSMARIFSIFLFITCVYYLGRIPSPILTKKLKETPKTEERDVETTYETRGIKQEQEGSTEEDASPSLFSEEKEDPDKIDETEEIRVNGKEKTKDEFHFQETCYKNSPILEASYLDRNQENWKFKILEQKKIFWFEKPLITLLFNYKRWNRPLRYIKNNRCQNAVRNQMSQYFFYTCQNDGKEKILFTYPPSLATFFEMIEKRLSLSIKKKLSLDELYKVRSLEKKIRICNDETKKEYFSRIDDPLLNGPHRRAIKKKFSLLIRNQTLLKSLTESFCINKIYTLFLIDTNYQYQDFNKKFDKVDKNSFSPKINYFFILMSELDRKLKWSFNLKKSSLFYQQQQRKIESKYETKFLKCLFNAIKKNANLEKKKLIGIKEINKKIPRWSDKLIKELDQQEIKRSDKVQVGHQFRSRKLKRVVIFTDNESNIDTNNKETQNSPKPNQISLIRYSQQSDFRRNIIKGSIRAQRKKISIGKLFQANVHSPLFLDRIKKSLPPFFDLSELIKLFLKNSRVRKGAECKILDYTKEQKKKDEKKEKDKKTEKERIEIAEIWDSIPLTQVIRGFMLITQSTLRKYITLPSLIIAKNIGRILLLQAPEWSEDFKEWNNEMYVKCTYNGVQLSETEFPQNWLLDGIQIKILYPFCLKPWHRSKSRIFHIDQMKKKEQKSDFCFLTVLGMETELPFGFPRKKNSFFEPIIKELKKKIAKLKKKYSIVLKILKKRTKPFLNILKKKWLILIKVILFLKRIIKELSKINPILFFRFKKVSKLSETKKEKDFQIIPNQKINESFNKLQSTNWTNYLLIEKKMKDLIARTSTLRNEIERINQEKTKGIPEINIRHNRTSLNLKRFKSQFFFLKILKRRNTRVVRKFYYLKKKITEKIYMNFFFSIITIRRINMQLFIDKKKTEKYISNNQSNETKFEKPNQITFFFNRKKWNILNKNLHNFYDLTSLSQAYVFYKLSKIPALNLYLYKLRPILEYHGTSLFLKTSLKNYFEPQKLFYSELKQKKPKNFEKNQWQSWLQSHFQYNFSAITWSRLRPQRCRNRINKRDTIQQQNLNKQYFDEKSPFFYYKKENYYKVYPLPTKKANFQKYKRYNILTYRFINYEHKREPSIYSSTFQKTKNSYNYNTHKNNIFEIFELGDSPINFFVIKNDIRNREKNPDRKYFDWEIFHFCLRKTIDIVTWIKIDINSNKNTQTGAKNYQIIPKFDKKNSFFLMIDTKINSLKKKKKIYDWMGMNKKILSDSILDFKRWFFPEFILLYNTYKMKPWGIPSKLLLFNLNLNERDNKNKNTNRKQKGAILSNKKNKKMDFELTNKKEKKSADQKDLRSNKQNKGNLKDIEENYLQSNIKNYNYNNKKKYKSNTEAEIDLFLKRYFLFQLRWNFTLNQRTIENIKVYCLLLRLGNPRQITLSSIQRKELNLDTMLIQKNLTFIKLMKKELFIIEPLRLSVKKNGQVIMYQTIAILFVQKRKYQGYREQKYVNKGNFDKSIFFCKHYQRITINRDKNYYYLPVPENILSYKRRRKLRILISLNSKITNVVNRNPIFSNGNKLKNWNQFLNENKDLDIDKNLLIKLKLFLWPNYRLEDLACINRYWFNTNNGSRFSMLRIHMYPRLRIDW</sequence>
<dbReference type="InterPro" id="IPR008896">
    <property type="entry name" value="TIC214"/>
</dbReference>
<feature type="transmembrane region" description="Helical" evidence="9">
    <location>
        <begin position="221"/>
        <end position="238"/>
    </location>
</feature>